<feature type="domain" description="N-acetyltransferase" evidence="1">
    <location>
        <begin position="18"/>
        <end position="116"/>
    </location>
</feature>
<proteinExistence type="predicted"/>
<name>A0AAV4HEI9_9GAST</name>
<protein>
    <submittedName>
        <fullName evidence="2">Histidine N-acetyltransferase-like</fullName>
    </submittedName>
</protein>
<dbReference type="SUPFAM" id="SSF55729">
    <property type="entry name" value="Acyl-CoA N-acyltransferases (Nat)"/>
    <property type="match status" value="1"/>
</dbReference>
<comment type="caution">
    <text evidence="2">The sequence shown here is derived from an EMBL/GenBank/DDBJ whole genome shotgun (WGS) entry which is preliminary data.</text>
</comment>
<dbReference type="PANTHER" id="PTHR47403:SF6">
    <property type="entry name" value="N-ACETYLTRANSFERASE DOMAIN-CONTAINING PROTEIN"/>
    <property type="match status" value="1"/>
</dbReference>
<evidence type="ECO:0000313" key="3">
    <source>
        <dbReference type="Proteomes" id="UP000762676"/>
    </source>
</evidence>
<organism evidence="2 3">
    <name type="scientific">Elysia marginata</name>
    <dbReference type="NCBI Taxonomy" id="1093978"/>
    <lineage>
        <taxon>Eukaryota</taxon>
        <taxon>Metazoa</taxon>
        <taxon>Spiralia</taxon>
        <taxon>Lophotrochozoa</taxon>
        <taxon>Mollusca</taxon>
        <taxon>Gastropoda</taxon>
        <taxon>Heterobranchia</taxon>
        <taxon>Euthyneura</taxon>
        <taxon>Panpulmonata</taxon>
        <taxon>Sacoglossa</taxon>
        <taxon>Placobranchoidea</taxon>
        <taxon>Plakobranchidae</taxon>
        <taxon>Elysia</taxon>
    </lineage>
</organism>
<dbReference type="Gene3D" id="3.40.630.30">
    <property type="match status" value="1"/>
</dbReference>
<dbReference type="GO" id="GO:0016747">
    <property type="term" value="F:acyltransferase activity, transferring groups other than amino-acyl groups"/>
    <property type="evidence" value="ECO:0007669"/>
    <property type="project" value="InterPro"/>
</dbReference>
<dbReference type="Proteomes" id="UP000762676">
    <property type="component" value="Unassembled WGS sequence"/>
</dbReference>
<dbReference type="PROSITE" id="PS51186">
    <property type="entry name" value="GNAT"/>
    <property type="match status" value="1"/>
</dbReference>
<dbReference type="Pfam" id="PF00583">
    <property type="entry name" value="Acetyltransf_1"/>
    <property type="match status" value="1"/>
</dbReference>
<reference evidence="2 3" key="1">
    <citation type="journal article" date="2021" name="Elife">
        <title>Chloroplast acquisition without the gene transfer in kleptoplastic sea slugs, Plakobranchus ocellatus.</title>
        <authorList>
            <person name="Maeda T."/>
            <person name="Takahashi S."/>
            <person name="Yoshida T."/>
            <person name="Shimamura S."/>
            <person name="Takaki Y."/>
            <person name="Nagai Y."/>
            <person name="Toyoda A."/>
            <person name="Suzuki Y."/>
            <person name="Arimoto A."/>
            <person name="Ishii H."/>
            <person name="Satoh N."/>
            <person name="Nishiyama T."/>
            <person name="Hasebe M."/>
            <person name="Maruyama T."/>
            <person name="Minagawa J."/>
            <person name="Obokata J."/>
            <person name="Shigenobu S."/>
        </authorList>
    </citation>
    <scope>NUCLEOTIDE SEQUENCE [LARGE SCALE GENOMIC DNA]</scope>
</reference>
<evidence type="ECO:0000313" key="2">
    <source>
        <dbReference type="EMBL" id="GFR95000.1"/>
    </source>
</evidence>
<dbReference type="PANTHER" id="PTHR47403">
    <property type="entry name" value="LOC100145250 PROTEIN"/>
    <property type="match status" value="1"/>
</dbReference>
<evidence type="ECO:0000259" key="1">
    <source>
        <dbReference type="PROSITE" id="PS51186"/>
    </source>
</evidence>
<dbReference type="AlphaFoldDB" id="A0AAV4HEI9"/>
<sequence length="116" mass="13216">MNSQQTYLAKGEFSIKSVRFRRALLSDFDAILAFGDHYEGRDYFWALYEEFLADPDNLCVVALMEDTVVGYGMTSLIDGGLSAVARCARVDPKFRRRGIFVAILDELEKYTMLVQL</sequence>
<dbReference type="EMBL" id="BMAT01005532">
    <property type="protein sequence ID" value="GFR95000.1"/>
    <property type="molecule type" value="Genomic_DNA"/>
</dbReference>
<dbReference type="CDD" id="cd04301">
    <property type="entry name" value="NAT_SF"/>
    <property type="match status" value="1"/>
</dbReference>
<gene>
    <name evidence="2" type="ORF">ElyMa_002681600</name>
</gene>
<dbReference type="InterPro" id="IPR016181">
    <property type="entry name" value="Acyl_CoA_acyltransferase"/>
</dbReference>
<accession>A0AAV4HEI9</accession>
<keyword evidence="3" id="KW-1185">Reference proteome</keyword>
<dbReference type="InterPro" id="IPR000182">
    <property type="entry name" value="GNAT_dom"/>
</dbReference>